<proteinExistence type="predicted"/>
<reference evidence="1 2" key="1">
    <citation type="submission" date="2021-12" db="EMBL/GenBank/DDBJ databases">
        <title>Genome sequencing of bacteria with rrn-lacking chromosome and rrn-plasmid.</title>
        <authorList>
            <person name="Anda M."/>
            <person name="Iwasaki W."/>
        </authorList>
    </citation>
    <scope>NUCLEOTIDE SEQUENCE [LARGE SCALE GENOMIC DNA]</scope>
    <source>
        <strain evidence="1 2">DSM 100852</strain>
    </source>
</reference>
<dbReference type="KEGG" id="fax:FUAX_09430"/>
<sequence>MEKNAFIRFLDNVSMRLTVLGLKIIRLLSALGIVRNLWGFVFAIALSLGPALAQPEYEAVSGWKVAKKERNLTLMYRWVRTAEGKKTRQVRFELTVKADAEDLIFCLSDSAELTQWKAGVRKSGILDRKKNSWVTYTQFDIPKIFGQQDLVAKYTVEREPEQVIIRATASPDYTEREEGVERQERYEEYWILRNFGEGVTGVEFSSIAASEPVVPRFIQDKFTQPVLIQSFDDLRKRSERRYMKRNP</sequence>
<name>A0AAU9C8Q7_9BACT</name>
<dbReference type="Gene3D" id="3.30.530.20">
    <property type="match status" value="1"/>
</dbReference>
<dbReference type="SUPFAM" id="SSF55961">
    <property type="entry name" value="Bet v1-like"/>
    <property type="match status" value="1"/>
</dbReference>
<dbReference type="Proteomes" id="UP001348817">
    <property type="component" value="Chromosome"/>
</dbReference>
<protein>
    <recommendedName>
        <fullName evidence="3">START domain-containing protein</fullName>
    </recommendedName>
</protein>
<organism evidence="1 2">
    <name type="scientific">Fulvitalea axinellae</name>
    <dbReference type="NCBI Taxonomy" id="1182444"/>
    <lineage>
        <taxon>Bacteria</taxon>
        <taxon>Pseudomonadati</taxon>
        <taxon>Bacteroidota</taxon>
        <taxon>Cytophagia</taxon>
        <taxon>Cytophagales</taxon>
        <taxon>Persicobacteraceae</taxon>
        <taxon>Fulvitalea</taxon>
    </lineage>
</organism>
<evidence type="ECO:0008006" key="3">
    <source>
        <dbReference type="Google" id="ProtNLM"/>
    </source>
</evidence>
<accession>A0AAU9C8Q7</accession>
<evidence type="ECO:0000313" key="1">
    <source>
        <dbReference type="EMBL" id="BDD08511.1"/>
    </source>
</evidence>
<dbReference type="EMBL" id="AP025314">
    <property type="protein sequence ID" value="BDD08511.1"/>
    <property type="molecule type" value="Genomic_DNA"/>
</dbReference>
<dbReference type="AlphaFoldDB" id="A0AAU9C8Q7"/>
<gene>
    <name evidence="1" type="ORF">FUAX_09430</name>
</gene>
<evidence type="ECO:0000313" key="2">
    <source>
        <dbReference type="Proteomes" id="UP001348817"/>
    </source>
</evidence>
<dbReference type="InterPro" id="IPR023393">
    <property type="entry name" value="START-like_dom_sf"/>
</dbReference>
<keyword evidence="2" id="KW-1185">Reference proteome</keyword>